<dbReference type="InterPro" id="IPR027799">
    <property type="entry name" value="Rtf2_RING-finger"/>
</dbReference>
<evidence type="ECO:0008006" key="5">
    <source>
        <dbReference type="Google" id="ProtNLM"/>
    </source>
</evidence>
<reference evidence="3 4" key="1">
    <citation type="journal article" date="2009" name="Science">
        <title>Green evolution and dynamic adaptations revealed by genomes of the marine picoeukaryotes Micromonas.</title>
        <authorList>
            <person name="Worden A.Z."/>
            <person name="Lee J.H."/>
            <person name="Mock T."/>
            <person name="Rouze P."/>
            <person name="Simmons M.P."/>
            <person name="Aerts A.L."/>
            <person name="Allen A.E."/>
            <person name="Cuvelier M.L."/>
            <person name="Derelle E."/>
            <person name="Everett M.V."/>
            <person name="Foulon E."/>
            <person name="Grimwood J."/>
            <person name="Gundlach H."/>
            <person name="Henrissat B."/>
            <person name="Napoli C."/>
            <person name="McDonald S.M."/>
            <person name="Parker M.S."/>
            <person name="Rombauts S."/>
            <person name="Salamov A."/>
            <person name="Von Dassow P."/>
            <person name="Badger J.H."/>
            <person name="Coutinho P.M."/>
            <person name="Demir E."/>
            <person name="Dubchak I."/>
            <person name="Gentemann C."/>
            <person name="Eikrem W."/>
            <person name="Gready J.E."/>
            <person name="John U."/>
            <person name="Lanier W."/>
            <person name="Lindquist E.A."/>
            <person name="Lucas S."/>
            <person name="Mayer K.F."/>
            <person name="Moreau H."/>
            <person name="Not F."/>
            <person name="Otillar R."/>
            <person name="Panaud O."/>
            <person name="Pangilinan J."/>
            <person name="Paulsen I."/>
            <person name="Piegu B."/>
            <person name="Poliakov A."/>
            <person name="Robbens S."/>
            <person name="Schmutz J."/>
            <person name="Toulza E."/>
            <person name="Wyss T."/>
            <person name="Zelensky A."/>
            <person name="Zhou K."/>
            <person name="Armbrust E.V."/>
            <person name="Bhattacharya D."/>
            <person name="Goodenough U.W."/>
            <person name="Van de Peer Y."/>
            <person name="Grigoriev I.V."/>
        </authorList>
    </citation>
    <scope>NUCLEOTIDE SEQUENCE [LARGE SCALE GENOMIC DNA]</scope>
    <source>
        <strain evidence="4">RCC299 / NOUM17</strain>
    </source>
</reference>
<dbReference type="AlphaFoldDB" id="C1E775"/>
<feature type="region of interest" description="Disordered" evidence="2">
    <location>
        <begin position="25"/>
        <end position="53"/>
    </location>
</feature>
<dbReference type="GO" id="GO:0006274">
    <property type="term" value="P:DNA replication termination"/>
    <property type="evidence" value="ECO:0007669"/>
    <property type="project" value="TreeGrafter"/>
</dbReference>
<comment type="similarity">
    <text evidence="1">Belongs to the rtf2 family.</text>
</comment>
<feature type="region of interest" description="Disordered" evidence="2">
    <location>
        <begin position="254"/>
        <end position="273"/>
    </location>
</feature>
<dbReference type="OMA" id="EPANGPH"/>
<organism evidence="3 4">
    <name type="scientific">Micromonas commoda (strain RCC299 / NOUM17 / CCMP2709)</name>
    <name type="common">Picoplanktonic green alga</name>
    <dbReference type="NCBI Taxonomy" id="296587"/>
    <lineage>
        <taxon>Eukaryota</taxon>
        <taxon>Viridiplantae</taxon>
        <taxon>Chlorophyta</taxon>
        <taxon>Mamiellophyceae</taxon>
        <taxon>Mamiellales</taxon>
        <taxon>Mamiellaceae</taxon>
        <taxon>Micromonas</taxon>
    </lineage>
</organism>
<gene>
    <name evidence="3" type="ORF">MICPUN_58910</name>
</gene>
<protein>
    <recommendedName>
        <fullName evidence="5">Replication termination factor 2</fullName>
    </recommendedName>
</protein>
<dbReference type="InterPro" id="IPR006735">
    <property type="entry name" value="Rtf2"/>
</dbReference>
<dbReference type="InParanoid" id="C1E775"/>
<dbReference type="EMBL" id="CP001326">
    <property type="protein sequence ID" value="ACO63558.1"/>
    <property type="molecule type" value="Genomic_DNA"/>
</dbReference>
<dbReference type="GeneID" id="8243959"/>
<sequence>MGLDGGTIISRSDILRGQSWDVANADGGASTSSRGGQLSAGKVHTGRRRVDPAERRRARWSHCALSGEPLREPIVCCGLGRLYNREALIEHALANAGTFVSETSTYAYANRTNATEGGNVASHVRSLRDFFPVHLRAVDGGRRGDRSGEGSHGRAGKRSREEATPEFECPVWGVRCGEAGAGEFVAIRPCGHVVSDRARRDAEATAVEGRGESPGGESPHCPVCDVRFHRDGCVHVNSFDVSIGERLRTAVDARRAAEDDRRHRRRTRKERGK</sequence>
<dbReference type="Proteomes" id="UP000002009">
    <property type="component" value="Chromosome 5"/>
</dbReference>
<dbReference type="Pfam" id="PF04641">
    <property type="entry name" value="Rtf2"/>
    <property type="match status" value="1"/>
</dbReference>
<dbReference type="KEGG" id="mis:MICPUN_58910"/>
<dbReference type="PANTHER" id="PTHR12775:SF0">
    <property type="entry name" value="REPLICATION TERMINATION FACTOR 2"/>
    <property type="match status" value="1"/>
</dbReference>
<dbReference type="eggNOG" id="KOG3113">
    <property type="taxonomic scope" value="Eukaryota"/>
</dbReference>
<dbReference type="OrthoDB" id="247013at2759"/>
<evidence type="ECO:0000313" key="4">
    <source>
        <dbReference type="Proteomes" id="UP000002009"/>
    </source>
</evidence>
<dbReference type="RefSeq" id="XP_002502300.1">
    <property type="nucleotide sequence ID" value="XM_002502254.1"/>
</dbReference>
<evidence type="ECO:0000256" key="2">
    <source>
        <dbReference type="SAM" id="MobiDB-lite"/>
    </source>
</evidence>
<keyword evidence="4" id="KW-1185">Reference proteome</keyword>
<evidence type="ECO:0000313" key="3">
    <source>
        <dbReference type="EMBL" id="ACO63558.1"/>
    </source>
</evidence>
<dbReference type="GO" id="GO:0005634">
    <property type="term" value="C:nucleus"/>
    <property type="evidence" value="ECO:0007669"/>
    <property type="project" value="TreeGrafter"/>
</dbReference>
<dbReference type="PANTHER" id="PTHR12775">
    <property type="entry name" value="PROTEIN C20ORF43 HOMOLOG"/>
    <property type="match status" value="1"/>
</dbReference>
<feature type="region of interest" description="Disordered" evidence="2">
    <location>
        <begin position="138"/>
        <end position="162"/>
    </location>
</feature>
<accession>C1E775</accession>
<evidence type="ECO:0000256" key="1">
    <source>
        <dbReference type="ARBA" id="ARBA00009885"/>
    </source>
</evidence>
<proteinExistence type="inferred from homology"/>
<feature type="compositionally biased region" description="Basic residues" evidence="2">
    <location>
        <begin position="262"/>
        <end position="273"/>
    </location>
</feature>
<name>C1E775_MICCC</name>
<dbReference type="CDD" id="cd16653">
    <property type="entry name" value="RING-like_Rtf2"/>
    <property type="match status" value="1"/>
</dbReference>